<organism evidence="2 3">
    <name type="scientific">Cryobacterium sandaracinum</name>
    <dbReference type="NCBI Taxonomy" id="1259247"/>
    <lineage>
        <taxon>Bacteria</taxon>
        <taxon>Bacillati</taxon>
        <taxon>Actinomycetota</taxon>
        <taxon>Actinomycetes</taxon>
        <taxon>Micrococcales</taxon>
        <taxon>Microbacteriaceae</taxon>
        <taxon>Cryobacterium</taxon>
    </lineage>
</organism>
<keyword evidence="3" id="KW-1185">Reference proteome</keyword>
<reference evidence="2 3" key="1">
    <citation type="submission" date="2019-03" db="EMBL/GenBank/DDBJ databases">
        <title>Genomics of glacier-inhabiting Cryobacterium strains.</title>
        <authorList>
            <person name="Liu Q."/>
            <person name="Xin Y.-H."/>
        </authorList>
    </citation>
    <scope>NUCLEOTIDE SEQUENCE [LARGE SCALE GENOMIC DNA]</scope>
    <source>
        <strain evidence="2 3">TMT2-16</strain>
    </source>
</reference>
<gene>
    <name evidence="2" type="ORF">E3T25_09690</name>
</gene>
<accession>A0ABY2JBR3</accession>
<evidence type="ECO:0000256" key="1">
    <source>
        <dbReference type="SAM" id="MobiDB-lite"/>
    </source>
</evidence>
<feature type="region of interest" description="Disordered" evidence="1">
    <location>
        <begin position="27"/>
        <end position="76"/>
    </location>
</feature>
<dbReference type="RefSeq" id="WP_134373917.1">
    <property type="nucleotide sequence ID" value="NZ_SOGO01000026.1"/>
</dbReference>
<evidence type="ECO:0000313" key="2">
    <source>
        <dbReference type="EMBL" id="TFD02270.1"/>
    </source>
</evidence>
<dbReference type="EMBL" id="SOGO01000026">
    <property type="protein sequence ID" value="TFD02270.1"/>
    <property type="molecule type" value="Genomic_DNA"/>
</dbReference>
<protein>
    <submittedName>
        <fullName evidence="2">Uncharacterized protein</fullName>
    </submittedName>
</protein>
<dbReference type="Proteomes" id="UP000297851">
    <property type="component" value="Unassembled WGS sequence"/>
</dbReference>
<comment type="caution">
    <text evidence="2">The sequence shown here is derived from an EMBL/GenBank/DDBJ whole genome shotgun (WGS) entry which is preliminary data.</text>
</comment>
<feature type="compositionally biased region" description="Basic and acidic residues" evidence="1">
    <location>
        <begin position="41"/>
        <end position="67"/>
    </location>
</feature>
<name>A0ABY2JBR3_9MICO</name>
<sequence>MIDLMCRFGLNSFPESMKLIELTQRRRNGCAHESIAGEAEESTHGRNSVREKSERAPAPDDSRKPDSLSEIAKPSWRYGLRQQPRPVLVTLDRDVDPASRYPQ</sequence>
<proteinExistence type="predicted"/>
<evidence type="ECO:0000313" key="3">
    <source>
        <dbReference type="Proteomes" id="UP000297851"/>
    </source>
</evidence>